<reference evidence="1 2" key="1">
    <citation type="journal article" date="2016" name="Nat. Commun.">
        <title>Ectomycorrhizal ecology is imprinted in the genome of the dominant symbiotic fungus Cenococcum geophilum.</title>
        <authorList>
            <consortium name="DOE Joint Genome Institute"/>
            <person name="Peter M."/>
            <person name="Kohler A."/>
            <person name="Ohm R.A."/>
            <person name="Kuo A."/>
            <person name="Krutzmann J."/>
            <person name="Morin E."/>
            <person name="Arend M."/>
            <person name="Barry K.W."/>
            <person name="Binder M."/>
            <person name="Choi C."/>
            <person name="Clum A."/>
            <person name="Copeland A."/>
            <person name="Grisel N."/>
            <person name="Haridas S."/>
            <person name="Kipfer T."/>
            <person name="LaButti K."/>
            <person name="Lindquist E."/>
            <person name="Lipzen A."/>
            <person name="Maire R."/>
            <person name="Meier B."/>
            <person name="Mihaltcheva S."/>
            <person name="Molinier V."/>
            <person name="Murat C."/>
            <person name="Poggeler S."/>
            <person name="Quandt C.A."/>
            <person name="Sperisen C."/>
            <person name="Tritt A."/>
            <person name="Tisserant E."/>
            <person name="Crous P.W."/>
            <person name="Henrissat B."/>
            <person name="Nehls U."/>
            <person name="Egli S."/>
            <person name="Spatafora J.W."/>
            <person name="Grigoriev I.V."/>
            <person name="Martin F.M."/>
        </authorList>
    </citation>
    <scope>NUCLEOTIDE SEQUENCE [LARGE SCALE GENOMIC DNA]</scope>
    <source>
        <strain evidence="1 2">1.58</strain>
    </source>
</reference>
<evidence type="ECO:0000313" key="2">
    <source>
        <dbReference type="Proteomes" id="UP000250078"/>
    </source>
</evidence>
<keyword evidence="2" id="KW-1185">Reference proteome</keyword>
<name>A0ACC8ENE6_9PEZI</name>
<organism evidence="1 2">
    <name type="scientific">Cenococcum geophilum 1.58</name>
    <dbReference type="NCBI Taxonomy" id="794803"/>
    <lineage>
        <taxon>Eukaryota</taxon>
        <taxon>Fungi</taxon>
        <taxon>Dikarya</taxon>
        <taxon>Ascomycota</taxon>
        <taxon>Pezizomycotina</taxon>
        <taxon>Dothideomycetes</taxon>
        <taxon>Pleosporomycetidae</taxon>
        <taxon>Gloniales</taxon>
        <taxon>Gloniaceae</taxon>
        <taxon>Cenococcum</taxon>
    </lineage>
</organism>
<dbReference type="EMBL" id="KV748252">
    <property type="protein sequence ID" value="OCK87927.1"/>
    <property type="molecule type" value="Genomic_DNA"/>
</dbReference>
<sequence length="524" mass="57995">MLGYGSHSIVEKVEHCPTGRTFARKTIRNPGKGTSTIERFRAEVDIMKRLNHPHIIQFVAQYVGNSSLHVVMSPVAEHNLKECLDHPDTLPQNHVLLRSIGCLASAVAYLHSVHVRHKDIKPQNILVKDSKVFLTDFGISKTWTDAESTTDSISAMTPMYAAPEVAAHGKHGTKADVFSLGLVFLEIIAVTNEGSMNRLRSHLNNPPDYSMTHNLAFGPVIPKEPIPKPYYENIIPILKWTTSLHFPTLRPQCAAGLRVLLDLCRSMVQQDPVQRPTASELTRSVPPEFSCGSCSSCIRQNRNPGKLRLQIALLDPSLNPKTSCFSPNLISPKVAPTTIHDSENPTKAADSACDISLATLFTGAIDKWNPNYHSDFGYIIGRKPTTFGTSLQQTQDAKRMCDVLDFLEQPRLEGNVDLTSAQLPYSDDLLGLGTGLDCSARNWTLLQDLSAIDFGESILPNSSNCHARRHLDLEPGLGYGDLFFIDTSHTETRWSDFIYAVDLYTVAEIGSNKQFPGPLSSKRR</sequence>
<evidence type="ECO:0000313" key="1">
    <source>
        <dbReference type="EMBL" id="OCK87927.1"/>
    </source>
</evidence>
<accession>A0ACC8ENE6</accession>
<proteinExistence type="predicted"/>
<gene>
    <name evidence="1" type="ORF">K441DRAFT_621993</name>
</gene>
<protein>
    <submittedName>
        <fullName evidence="1">Kinase-like protein</fullName>
    </submittedName>
</protein>
<dbReference type="Proteomes" id="UP000250078">
    <property type="component" value="Unassembled WGS sequence"/>
</dbReference>